<dbReference type="CDD" id="cd06257">
    <property type="entry name" value="DnaJ"/>
    <property type="match status" value="1"/>
</dbReference>
<evidence type="ECO:0000259" key="5">
    <source>
        <dbReference type="PROSITE" id="PS50076"/>
    </source>
</evidence>
<dbReference type="GO" id="GO:0051787">
    <property type="term" value="F:misfolded protein binding"/>
    <property type="evidence" value="ECO:0007669"/>
    <property type="project" value="TreeGrafter"/>
</dbReference>
<feature type="domain" description="J" evidence="5">
    <location>
        <begin position="358"/>
        <end position="427"/>
    </location>
</feature>
<sequence>MSGKAPMRRFNTVMLALPLHGVQLSALLFLEYLGSGTFRGDMAEAVCDFSALLPLLRSRSMKSIQSLTLMYASMLRDRFLFRAMECAVASACVYGTNFTKDAVVFHYLLPLIQEYRFSRSFVTRTLRAVGRVCYPAFLRRMVFGPPADPEDNPDVAYVQNPPKVVKGEDIYATMPEGVRDALQYYTCHHRAHPFYAVAASSFVQEVSRVALESCLWGGRFLKEREKPDVSKWRLLKPFLSYCAVTGTQISLTVLVRGVAATVAAALSSEPTGGGIFWMERIGFLIVAPAINIISETVGVLVRDMLEQAHPTTTEDSVEDEREKKQQEEEVRNSGFYFFEAANAAGNPQDRERFKKGVDFYLVLGVDEKAQAAEVKKAYRQLALKNHPDRAGRDALAQQNARENMAIINEAYDVLINEQTRMQYDASRMFADSPNILKYLEGLSVAQFVAVGAGASLGLFLLLGAAVYSQYCTLYQTVTATGRQPLSLFNFEFSPEAENNNNNENNR</sequence>
<name>A0A7G2CAM0_9TRYP</name>
<keyword evidence="4" id="KW-1133">Transmembrane helix</keyword>
<keyword evidence="7" id="KW-1185">Reference proteome</keyword>
<organism evidence="6 7">
    <name type="scientific">Angomonas deanei</name>
    <dbReference type="NCBI Taxonomy" id="59799"/>
    <lineage>
        <taxon>Eukaryota</taxon>
        <taxon>Discoba</taxon>
        <taxon>Euglenozoa</taxon>
        <taxon>Kinetoplastea</taxon>
        <taxon>Metakinetoplastina</taxon>
        <taxon>Trypanosomatida</taxon>
        <taxon>Trypanosomatidae</taxon>
        <taxon>Strigomonadinae</taxon>
        <taxon>Angomonas</taxon>
    </lineage>
</organism>
<gene>
    <name evidence="6" type="ORF">ADEAN_000252500</name>
</gene>
<evidence type="ECO:0000256" key="3">
    <source>
        <dbReference type="ARBA" id="ARBA00022824"/>
    </source>
</evidence>
<dbReference type="AlphaFoldDB" id="A0A7G2CAM0"/>
<dbReference type="PRINTS" id="PR00625">
    <property type="entry name" value="JDOMAIN"/>
</dbReference>
<proteinExistence type="predicted"/>
<dbReference type="PANTHER" id="PTHR44140">
    <property type="entry name" value="LD25575P"/>
    <property type="match status" value="1"/>
</dbReference>
<dbReference type="Gene3D" id="1.10.287.110">
    <property type="entry name" value="DnaJ domain"/>
    <property type="match status" value="1"/>
</dbReference>
<dbReference type="PANTHER" id="PTHR44140:SF2">
    <property type="entry name" value="LD25575P"/>
    <property type="match status" value="1"/>
</dbReference>
<accession>A0A7G2CAM0</accession>
<dbReference type="SUPFAM" id="SSF46565">
    <property type="entry name" value="Chaperone J-domain"/>
    <property type="match status" value="1"/>
</dbReference>
<keyword evidence="4" id="KW-0812">Transmembrane</keyword>
<keyword evidence="2" id="KW-0732">Signal</keyword>
<dbReference type="Proteomes" id="UP000515908">
    <property type="component" value="Chromosome 04"/>
</dbReference>
<dbReference type="GO" id="GO:0051087">
    <property type="term" value="F:protein-folding chaperone binding"/>
    <property type="evidence" value="ECO:0007669"/>
    <property type="project" value="TreeGrafter"/>
</dbReference>
<evidence type="ECO:0000256" key="4">
    <source>
        <dbReference type="SAM" id="Phobius"/>
    </source>
</evidence>
<reference evidence="6 7" key="1">
    <citation type="submission" date="2020-08" db="EMBL/GenBank/DDBJ databases">
        <authorList>
            <person name="Newling K."/>
            <person name="Davey J."/>
            <person name="Forrester S."/>
        </authorList>
    </citation>
    <scope>NUCLEOTIDE SEQUENCE [LARGE SCALE GENOMIC DNA]</scope>
    <source>
        <strain evidence="7">Crithidia deanei Carvalho (ATCC PRA-265)</strain>
    </source>
</reference>
<dbReference type="GO" id="GO:0034975">
    <property type="term" value="P:protein folding in endoplasmic reticulum"/>
    <property type="evidence" value="ECO:0007669"/>
    <property type="project" value="TreeGrafter"/>
</dbReference>
<protein>
    <submittedName>
        <fullName evidence="6">DnaJ domain containing protein, putative</fullName>
    </submittedName>
</protein>
<dbReference type="Pfam" id="PF00226">
    <property type="entry name" value="DnaJ"/>
    <property type="match status" value="1"/>
</dbReference>
<dbReference type="EMBL" id="LR877148">
    <property type="protein sequence ID" value="CAD2215072.1"/>
    <property type="molecule type" value="Genomic_DNA"/>
</dbReference>
<evidence type="ECO:0000313" key="7">
    <source>
        <dbReference type="Proteomes" id="UP000515908"/>
    </source>
</evidence>
<dbReference type="InterPro" id="IPR051727">
    <property type="entry name" value="DnaJ_C3_Co-chaperones"/>
</dbReference>
<evidence type="ECO:0000313" key="6">
    <source>
        <dbReference type="EMBL" id="CAD2215072.1"/>
    </source>
</evidence>
<feature type="transmembrane region" description="Helical" evidence="4">
    <location>
        <begin position="444"/>
        <end position="467"/>
    </location>
</feature>
<comment type="subcellular location">
    <subcellularLocation>
        <location evidence="1">Endoplasmic reticulum</location>
    </subcellularLocation>
</comment>
<dbReference type="InterPro" id="IPR001623">
    <property type="entry name" value="DnaJ_domain"/>
</dbReference>
<keyword evidence="3" id="KW-0256">Endoplasmic reticulum</keyword>
<dbReference type="VEuPathDB" id="TriTrypDB:ADEAN_000252500"/>
<dbReference type="SMART" id="SM00271">
    <property type="entry name" value="DnaJ"/>
    <property type="match status" value="1"/>
</dbReference>
<evidence type="ECO:0000256" key="1">
    <source>
        <dbReference type="ARBA" id="ARBA00004240"/>
    </source>
</evidence>
<evidence type="ECO:0000256" key="2">
    <source>
        <dbReference type="ARBA" id="ARBA00022729"/>
    </source>
</evidence>
<keyword evidence="4" id="KW-0472">Membrane</keyword>
<dbReference type="GO" id="GO:0005783">
    <property type="term" value="C:endoplasmic reticulum"/>
    <property type="evidence" value="ECO:0007669"/>
    <property type="project" value="UniProtKB-SubCell"/>
</dbReference>
<dbReference type="InterPro" id="IPR036869">
    <property type="entry name" value="J_dom_sf"/>
</dbReference>
<dbReference type="PROSITE" id="PS50076">
    <property type="entry name" value="DNAJ_2"/>
    <property type="match status" value="1"/>
</dbReference>